<evidence type="ECO:0000313" key="2">
    <source>
        <dbReference type="Proteomes" id="UP000267804"/>
    </source>
</evidence>
<reference evidence="1 2" key="1">
    <citation type="submission" date="2017-10" db="EMBL/GenBank/DDBJ databases">
        <title>Integration of genomic and chemical information greatly accelerates assignment of the full stereostructure of myelolactone, a potent inhibitor of myeloma from a marine-derived Micromonospora.</title>
        <authorList>
            <person name="Kim M.C."/>
            <person name="Machado H."/>
            <person name="Jensen P.R."/>
            <person name="Fenical W."/>
        </authorList>
    </citation>
    <scope>NUCLEOTIDE SEQUENCE [LARGE SCALE GENOMIC DNA]</scope>
    <source>
        <strain evidence="1 2">CNY-010</strain>
    </source>
</reference>
<dbReference type="AlphaFoldDB" id="A0A386WS39"/>
<gene>
    <name evidence="1" type="ORF">CSH63_28145</name>
</gene>
<dbReference type="EMBL" id="CP024087">
    <property type="protein sequence ID" value="AYF31245.1"/>
    <property type="molecule type" value="Genomic_DNA"/>
</dbReference>
<name>A0A386WS39_9ACTN</name>
<dbReference type="RefSeq" id="WP_120572819.1">
    <property type="nucleotide sequence ID" value="NZ_CP024087.1"/>
</dbReference>
<evidence type="ECO:0000313" key="1">
    <source>
        <dbReference type="EMBL" id="AYF31245.1"/>
    </source>
</evidence>
<accession>A0A386WS39</accession>
<organism evidence="1 2">
    <name type="scientific">Micromonospora tulbaghiae</name>
    <dbReference type="NCBI Taxonomy" id="479978"/>
    <lineage>
        <taxon>Bacteria</taxon>
        <taxon>Bacillati</taxon>
        <taxon>Actinomycetota</taxon>
        <taxon>Actinomycetes</taxon>
        <taxon>Micromonosporales</taxon>
        <taxon>Micromonosporaceae</taxon>
        <taxon>Micromonospora</taxon>
    </lineage>
</organism>
<dbReference type="Proteomes" id="UP000267804">
    <property type="component" value="Chromosome"/>
</dbReference>
<dbReference type="KEGG" id="mtua:CSH63_28145"/>
<proteinExistence type="predicted"/>
<sequence length="200" mass="20966">MASEERDGRVLLAVLTVLALAAGAAWWRSAAPEPGAVTAVPAPPPSAEPIARTWRVDPSTGDAWPARPGRDPTARALRAPATAPDRSVVIRVEDDGTSHVLQVSHVVWRETSALTPDGPPVVRQVNPSRGDDYRLTVSCSGDGAVAVQLSGAGSGDARRFLRCGGRLELPLLGGTGAPVLVRFTAVRGRAELDARLEALY</sequence>
<protein>
    <submittedName>
        <fullName evidence="1">Uncharacterized protein</fullName>
    </submittedName>
</protein>